<dbReference type="Proteomes" id="UP000257109">
    <property type="component" value="Unassembled WGS sequence"/>
</dbReference>
<keyword evidence="1" id="KW-0472">Membrane</keyword>
<dbReference type="InterPro" id="IPR036397">
    <property type="entry name" value="RNaseH_sf"/>
</dbReference>
<feature type="transmembrane region" description="Helical" evidence="1">
    <location>
        <begin position="308"/>
        <end position="324"/>
    </location>
</feature>
<feature type="domain" description="Integrase catalytic" evidence="2">
    <location>
        <begin position="125"/>
        <end position="244"/>
    </location>
</feature>
<evidence type="ECO:0000256" key="1">
    <source>
        <dbReference type="SAM" id="Phobius"/>
    </source>
</evidence>
<dbReference type="PANTHER" id="PTHR47266">
    <property type="entry name" value="ENDONUCLEASE-RELATED"/>
    <property type="match status" value="1"/>
</dbReference>
<comment type="caution">
    <text evidence="3">The sequence shown here is derived from an EMBL/GenBank/DDBJ whole genome shotgun (WGS) entry which is preliminary data.</text>
</comment>
<feature type="transmembrane region" description="Helical" evidence="1">
    <location>
        <begin position="384"/>
        <end position="401"/>
    </location>
</feature>
<organism evidence="3 4">
    <name type="scientific">Mucuna pruriens</name>
    <name type="common">Velvet bean</name>
    <name type="synonym">Dolichos pruriens</name>
    <dbReference type="NCBI Taxonomy" id="157652"/>
    <lineage>
        <taxon>Eukaryota</taxon>
        <taxon>Viridiplantae</taxon>
        <taxon>Streptophyta</taxon>
        <taxon>Embryophyta</taxon>
        <taxon>Tracheophyta</taxon>
        <taxon>Spermatophyta</taxon>
        <taxon>Magnoliopsida</taxon>
        <taxon>eudicotyledons</taxon>
        <taxon>Gunneridae</taxon>
        <taxon>Pentapetalae</taxon>
        <taxon>rosids</taxon>
        <taxon>fabids</taxon>
        <taxon>Fabales</taxon>
        <taxon>Fabaceae</taxon>
        <taxon>Papilionoideae</taxon>
        <taxon>50 kb inversion clade</taxon>
        <taxon>NPAAA clade</taxon>
        <taxon>indigoferoid/millettioid clade</taxon>
        <taxon>Phaseoleae</taxon>
        <taxon>Mucuna</taxon>
    </lineage>
</organism>
<dbReference type="GO" id="GO:0003676">
    <property type="term" value="F:nucleic acid binding"/>
    <property type="evidence" value="ECO:0007669"/>
    <property type="project" value="InterPro"/>
</dbReference>
<gene>
    <name evidence="3" type="primary">gag-pol</name>
    <name evidence="3" type="ORF">CR513_34198</name>
</gene>
<evidence type="ECO:0000313" key="3">
    <source>
        <dbReference type="EMBL" id="RDX84709.1"/>
    </source>
</evidence>
<dbReference type="InterPro" id="IPR052160">
    <property type="entry name" value="Gypsy_RT_Integrase-like"/>
</dbReference>
<sequence>MLLLQEFDIEIRDKSGPENPVANRLSKIEGRIDLLPIRDDFLDEQLMQLDCIVPWFADIRHLDHIRIKLRVMLNIMCGMIHICGNFVVSKYFVGVYWTMRSSQCSRFVSIMDHIKQLGRYWIAGFIGPPFSRLSTTSLPHGIDFIGPFPVSYGYAYILLTIDYVSKWVEVKAIKTNDAKVVMDFVRSNIFYRFRVPKALISDQESHFYNKTMSTLLEKYGVVHRVATTYHPQTNGQANVIMRLLSCAVREVRKVKEFCSFGDVFDTLEFGEFLSDLEDICPLFSIVFYYILFSIVFYHVFYDDGHGRLGFVFYANLFLLCMTRSNPDDFHAYDPEIDRTFHSSFVSNSTSSACASDPTNNVDFDFDLGNFGSSSSSGSSFDSNLVLVYSNLVWIICITMIGP</sequence>
<evidence type="ECO:0000259" key="2">
    <source>
        <dbReference type="PROSITE" id="PS50994"/>
    </source>
</evidence>
<dbReference type="AlphaFoldDB" id="A0A371G2C5"/>
<name>A0A371G2C5_MUCPR</name>
<keyword evidence="1" id="KW-0812">Transmembrane</keyword>
<dbReference type="SUPFAM" id="SSF53098">
    <property type="entry name" value="Ribonuclease H-like"/>
    <property type="match status" value="1"/>
</dbReference>
<dbReference type="GO" id="GO:0015074">
    <property type="term" value="P:DNA integration"/>
    <property type="evidence" value="ECO:0007669"/>
    <property type="project" value="InterPro"/>
</dbReference>
<dbReference type="Pfam" id="PF00665">
    <property type="entry name" value="rve"/>
    <property type="match status" value="1"/>
</dbReference>
<dbReference type="InterPro" id="IPR012337">
    <property type="entry name" value="RNaseH-like_sf"/>
</dbReference>
<dbReference type="Gene3D" id="3.30.420.10">
    <property type="entry name" value="Ribonuclease H-like superfamily/Ribonuclease H"/>
    <property type="match status" value="1"/>
</dbReference>
<accession>A0A371G2C5</accession>
<keyword evidence="4" id="KW-1185">Reference proteome</keyword>
<feature type="transmembrane region" description="Helical" evidence="1">
    <location>
        <begin position="282"/>
        <end position="301"/>
    </location>
</feature>
<feature type="non-terminal residue" evidence="3">
    <location>
        <position position="1"/>
    </location>
</feature>
<evidence type="ECO:0000313" key="4">
    <source>
        <dbReference type="Proteomes" id="UP000257109"/>
    </source>
</evidence>
<dbReference type="InterPro" id="IPR001584">
    <property type="entry name" value="Integrase_cat-core"/>
</dbReference>
<protein>
    <submittedName>
        <fullName evidence="3">Gag-pol</fullName>
    </submittedName>
</protein>
<proteinExistence type="predicted"/>
<dbReference type="OrthoDB" id="10055717at2759"/>
<dbReference type="PROSITE" id="PS50994">
    <property type="entry name" value="INTEGRASE"/>
    <property type="match status" value="1"/>
</dbReference>
<keyword evidence="1" id="KW-1133">Transmembrane helix</keyword>
<reference evidence="3" key="1">
    <citation type="submission" date="2018-05" db="EMBL/GenBank/DDBJ databases">
        <title>Draft genome of Mucuna pruriens seed.</title>
        <authorList>
            <person name="Nnadi N.E."/>
            <person name="Vos R."/>
            <person name="Hasami M.H."/>
            <person name="Devisetty U.K."/>
            <person name="Aguiy J.C."/>
        </authorList>
    </citation>
    <scope>NUCLEOTIDE SEQUENCE [LARGE SCALE GENOMIC DNA]</scope>
    <source>
        <strain evidence="3">JCA_2017</strain>
    </source>
</reference>
<dbReference type="EMBL" id="QJKJ01006970">
    <property type="protein sequence ID" value="RDX84709.1"/>
    <property type="molecule type" value="Genomic_DNA"/>
</dbReference>